<comment type="caution">
    <text evidence="2">The sequence shown here is derived from an EMBL/GenBank/DDBJ whole genome shotgun (WGS) entry which is preliminary data.</text>
</comment>
<accession>A0A430Q2Z4</accession>
<keyword evidence="3" id="KW-1185">Reference proteome</keyword>
<feature type="region of interest" description="Disordered" evidence="1">
    <location>
        <begin position="504"/>
        <end position="535"/>
    </location>
</feature>
<evidence type="ECO:0000313" key="2">
    <source>
        <dbReference type="EMBL" id="RTG82063.1"/>
    </source>
</evidence>
<evidence type="ECO:0000313" key="3">
    <source>
        <dbReference type="Proteomes" id="UP000290809"/>
    </source>
</evidence>
<organism evidence="2 3">
    <name type="scientific">Schistosoma bovis</name>
    <name type="common">Blood fluke</name>
    <dbReference type="NCBI Taxonomy" id="6184"/>
    <lineage>
        <taxon>Eukaryota</taxon>
        <taxon>Metazoa</taxon>
        <taxon>Spiralia</taxon>
        <taxon>Lophotrochozoa</taxon>
        <taxon>Platyhelminthes</taxon>
        <taxon>Trematoda</taxon>
        <taxon>Digenea</taxon>
        <taxon>Strigeidida</taxon>
        <taxon>Schistosomatoidea</taxon>
        <taxon>Schistosomatidae</taxon>
        <taxon>Schistosoma</taxon>
    </lineage>
</organism>
<dbReference type="Proteomes" id="UP000290809">
    <property type="component" value="Unassembled WGS sequence"/>
</dbReference>
<feature type="non-terminal residue" evidence="2">
    <location>
        <position position="1"/>
    </location>
</feature>
<protein>
    <submittedName>
        <fullName evidence="2">Uncharacterized protein</fullName>
    </submittedName>
</protein>
<feature type="compositionally biased region" description="Basic and acidic residues" evidence="1">
    <location>
        <begin position="504"/>
        <end position="523"/>
    </location>
</feature>
<dbReference type="AlphaFoldDB" id="A0A430Q2Z4"/>
<proteinExistence type="predicted"/>
<dbReference type="EMBL" id="QMKO01003006">
    <property type="protein sequence ID" value="RTG82063.1"/>
    <property type="molecule type" value="Genomic_DNA"/>
</dbReference>
<gene>
    <name evidence="2" type="ORF">DC041_0012026</name>
</gene>
<name>A0A430Q2Z4_SCHBO</name>
<reference evidence="2 3" key="1">
    <citation type="journal article" date="2019" name="PLoS Pathog.">
        <title>Genome sequence of the bovine parasite Schistosoma bovis Tanzania.</title>
        <authorList>
            <person name="Oey H."/>
            <person name="Zakrzewski M."/>
            <person name="Gobert G."/>
            <person name="Gravermann K."/>
            <person name="Stoye J."/>
            <person name="Jones M."/>
            <person name="Mcmanus D."/>
            <person name="Krause L."/>
        </authorList>
    </citation>
    <scope>NUCLEOTIDE SEQUENCE [LARGE SCALE GENOMIC DNA]</scope>
    <source>
        <strain evidence="2 3">TAN1997</strain>
    </source>
</reference>
<evidence type="ECO:0000256" key="1">
    <source>
        <dbReference type="SAM" id="MobiDB-lite"/>
    </source>
</evidence>
<sequence length="614" mass="68687">TLPSFTTKNSLDKSINSSRSMRLTKQSSIQSLTSIMLSSSTYDSSKQSLPVKQNCVPLENLNKYNTFKSRNINNTKHTIVHCQTANSHKLLNANKPNLKQMNSSDVQCLNKSFIDQRKPNSNERIEGKSIETLPSITTTITQGNVKKTLTDSSNSSPVFKDHHKIANLIIEEILKNITDENLSKITQSSLKTTDELFMETDANEAKVIKQRIESSNITSTVGIESSTLSLTSSLPTASSFSLLSNTTTIPETVTDTLVVTTSIMQISPATITSTNTSFTDNLLTVPKTLQSDHLTMNIIDSNKQVVNTTTESLINKLDKSIITEQTKVINNNDNKTQIKNNCQSNLMNIREKPIQVVHPFNSTNLSQPGRLVISLSAELAEREARKKRLEGIMSRIKLNSKDYNQTIINIKTINQSSINKLTNTIPDIEQIYDINKPQQEITSVLDNITISSSTPSSPIYSSSLTNMNSQESNNNNISTLCNLVNNMNSDQNDNHSKYKDELILNDNNDDHNSNIDKHKDKNKSIQSDGNNNDDDIIRNRISIIDNMLSSGRLNRKSRAAEVLITMITKNQSNFNENRHLENIHKLDDITSTIQIHQMNRQVKHPNLSNILSNS</sequence>